<dbReference type="Gene3D" id="3.80.10.10">
    <property type="entry name" value="Ribonuclease Inhibitor"/>
    <property type="match status" value="2"/>
</dbReference>
<protein>
    <submittedName>
        <fullName evidence="1">Uncharacterized protein</fullName>
    </submittedName>
</protein>
<dbReference type="AlphaFoldDB" id="A0A836I477"/>
<dbReference type="OrthoDB" id="272549at2759"/>
<dbReference type="GeneID" id="94290831"/>
<dbReference type="EMBL" id="JAFJZO010000023">
    <property type="protein sequence ID" value="KAG5504331.1"/>
    <property type="molecule type" value="Genomic_DNA"/>
</dbReference>
<comment type="caution">
    <text evidence="1">The sequence shown here is derived from an EMBL/GenBank/DDBJ whole genome shotgun (WGS) entry which is preliminary data.</text>
</comment>
<dbReference type="PANTHER" id="PTHR24114:SF2">
    <property type="entry name" value="F-BOX DOMAIN-CONTAINING PROTEIN-RELATED"/>
    <property type="match status" value="1"/>
</dbReference>
<dbReference type="SUPFAM" id="SSF52047">
    <property type="entry name" value="RNI-like"/>
    <property type="match status" value="1"/>
</dbReference>
<dbReference type="InterPro" id="IPR052394">
    <property type="entry name" value="LRR-containing"/>
</dbReference>
<dbReference type="PANTHER" id="PTHR24114">
    <property type="entry name" value="LEUCINE RICH REPEAT FAMILY PROTEIN"/>
    <property type="match status" value="1"/>
</dbReference>
<accession>A0A836I477</accession>
<keyword evidence="2" id="KW-1185">Reference proteome</keyword>
<dbReference type="InterPro" id="IPR001611">
    <property type="entry name" value="Leu-rich_rpt"/>
</dbReference>
<dbReference type="Pfam" id="PF13516">
    <property type="entry name" value="LRR_6"/>
    <property type="match status" value="2"/>
</dbReference>
<dbReference type="Proteomes" id="UP000674318">
    <property type="component" value="Unassembled WGS sequence"/>
</dbReference>
<organism evidence="1 2">
    <name type="scientific">Porcisia hertigi</name>
    <dbReference type="NCBI Taxonomy" id="2761500"/>
    <lineage>
        <taxon>Eukaryota</taxon>
        <taxon>Discoba</taxon>
        <taxon>Euglenozoa</taxon>
        <taxon>Kinetoplastea</taxon>
        <taxon>Metakinetoplastina</taxon>
        <taxon>Trypanosomatida</taxon>
        <taxon>Trypanosomatidae</taxon>
        <taxon>Leishmaniinae</taxon>
        <taxon>Porcisia</taxon>
    </lineage>
</organism>
<dbReference type="KEGG" id="phet:94290831"/>
<evidence type="ECO:0000313" key="1">
    <source>
        <dbReference type="EMBL" id="KAG5504331.1"/>
    </source>
</evidence>
<proteinExistence type="predicted"/>
<dbReference type="InterPro" id="IPR032675">
    <property type="entry name" value="LRR_dom_sf"/>
</dbReference>
<dbReference type="SMART" id="SM00368">
    <property type="entry name" value="LRR_RI"/>
    <property type="match status" value="7"/>
</dbReference>
<reference evidence="1 2" key="1">
    <citation type="submission" date="2021-02" db="EMBL/GenBank/DDBJ databases">
        <title>Porcisia hertigi Genome sequencing and assembly.</title>
        <authorList>
            <person name="Almutairi H."/>
            <person name="Gatherer D."/>
        </authorList>
    </citation>
    <scope>NUCLEOTIDE SEQUENCE [LARGE SCALE GENOMIC DNA]</scope>
    <source>
        <strain evidence="1 2">C119</strain>
    </source>
</reference>
<sequence>MWAEAYRASCAEVSADVREDVSSSGATGEIVARGNSFHNFKNRLSDIDVKAILTALRMCPGLSALYLPYNNISDEGGVLLGKALGHQLDSIITLDVQHNSLGKEAGVAIAQGLQRNVSLCHLTLAGNPLGGHCSAALGAALRQNMSLTVLDLFNTNMDIRSLVQVVRSLEVNKGLSSLNIGRPLLNGVGEVECVVNHLSIALQSNTTLEELHMAYFGLVDDNLQTLVLALCGSAVTTLSIKGNKLSQDAGQLLARLLDRRHDFRSLDASCNRLRDTGAQALAKGLAHHPQLRSLGIENCTMGECGLVSILDSLKSCAMLRRLTLWGNDITPGVASALTATFFDLCEVDHIDVGVEEQDGQLVAYRA</sequence>
<gene>
    <name evidence="1" type="ORF">JKF63_04776</name>
</gene>
<name>A0A836I477_9TRYP</name>
<evidence type="ECO:0000313" key="2">
    <source>
        <dbReference type="Proteomes" id="UP000674318"/>
    </source>
</evidence>
<dbReference type="RefSeq" id="XP_067756954.1">
    <property type="nucleotide sequence ID" value="XM_067900754.1"/>
</dbReference>